<sequence>MVNSKSSRILPKHKPETVKDKKKTVTKFEKIADDVVSMGMKFILALIMKEKLDTAHPSPHIIGSTKEQPGNSGATEHTIDRYEAVWRGLKNFCILIGDYYSAIICCRNICPGDPFPVSVDTARIYLRYKVFKKGTDLTHPDTLAPIIWLHGPKAGSPIKCTGTWTSPSSTCIYSAALAKLHKNNVMTTGNYADPCHQCLLQPIHGCPGHRGSALIRFKGNVVESPKFKACVNDINKYIETNYILRATYAFLPHQLRVIRTFLISHNKIEYLMLWVMLL</sequence>
<reference evidence="1 2" key="1">
    <citation type="submission" date="2016-09" db="EMBL/GenBank/DDBJ databases">
        <title>Extensive genetic diversity and differential bi-allelic expression allows diatom success in the polar Southern Ocean.</title>
        <authorList>
            <consortium name="DOE Joint Genome Institute"/>
            <person name="Mock T."/>
            <person name="Otillar R.P."/>
            <person name="Strauss J."/>
            <person name="Dupont C."/>
            <person name="Frickenhaus S."/>
            <person name="Maumus F."/>
            <person name="Mcmullan M."/>
            <person name="Sanges R."/>
            <person name="Schmutz J."/>
            <person name="Toseland A."/>
            <person name="Valas R."/>
            <person name="Veluchamy A."/>
            <person name="Ward B.J."/>
            <person name="Allen A."/>
            <person name="Barry K."/>
            <person name="Falciatore A."/>
            <person name="Ferrante M."/>
            <person name="Fortunato A.E."/>
            <person name="Gloeckner G."/>
            <person name="Gruber A."/>
            <person name="Hipkin R."/>
            <person name="Janech M."/>
            <person name="Kroth P."/>
            <person name="Leese F."/>
            <person name="Lindquist E."/>
            <person name="Lyon B.R."/>
            <person name="Martin J."/>
            <person name="Mayer C."/>
            <person name="Parker M."/>
            <person name="Quesneville H."/>
            <person name="Raymond J."/>
            <person name="Uhlig C."/>
            <person name="Valentin K.U."/>
            <person name="Worden A.Z."/>
            <person name="Armbrust E.V."/>
            <person name="Bowler C."/>
            <person name="Green B."/>
            <person name="Moulton V."/>
            <person name="Van Oosterhout C."/>
            <person name="Grigoriev I."/>
        </authorList>
    </citation>
    <scope>NUCLEOTIDE SEQUENCE [LARGE SCALE GENOMIC DNA]</scope>
    <source>
        <strain evidence="1 2">CCMP1102</strain>
    </source>
</reference>
<gene>
    <name evidence="1" type="ORF">FRACYDRAFT_242423</name>
</gene>
<organism evidence="1 2">
    <name type="scientific">Fragilariopsis cylindrus CCMP1102</name>
    <dbReference type="NCBI Taxonomy" id="635003"/>
    <lineage>
        <taxon>Eukaryota</taxon>
        <taxon>Sar</taxon>
        <taxon>Stramenopiles</taxon>
        <taxon>Ochrophyta</taxon>
        <taxon>Bacillariophyta</taxon>
        <taxon>Bacillariophyceae</taxon>
        <taxon>Bacillariophycidae</taxon>
        <taxon>Bacillariales</taxon>
        <taxon>Bacillariaceae</taxon>
        <taxon>Fragilariopsis</taxon>
    </lineage>
</organism>
<keyword evidence="2" id="KW-1185">Reference proteome</keyword>
<dbReference type="InParanoid" id="A0A1E7F7G2"/>
<accession>A0A1E7F7G2</accession>
<dbReference type="KEGG" id="fcy:FRACYDRAFT_242423"/>
<evidence type="ECO:0000313" key="1">
    <source>
        <dbReference type="EMBL" id="OEU14069.1"/>
    </source>
</evidence>
<protein>
    <submittedName>
        <fullName evidence="1">Uncharacterized protein</fullName>
    </submittedName>
</protein>
<dbReference type="EMBL" id="KV784361">
    <property type="protein sequence ID" value="OEU14069.1"/>
    <property type="molecule type" value="Genomic_DNA"/>
</dbReference>
<name>A0A1E7F7G2_9STRA</name>
<dbReference type="Proteomes" id="UP000095751">
    <property type="component" value="Unassembled WGS sequence"/>
</dbReference>
<evidence type="ECO:0000313" key="2">
    <source>
        <dbReference type="Proteomes" id="UP000095751"/>
    </source>
</evidence>
<proteinExistence type="predicted"/>
<dbReference type="AlphaFoldDB" id="A0A1E7F7G2"/>